<evidence type="ECO:0000313" key="6">
    <source>
        <dbReference type="EMBL" id="QEA04522.1"/>
    </source>
</evidence>
<gene>
    <name evidence="6" type="primary">hslR</name>
    <name evidence="6" type="ORF">KBTEX_00830</name>
</gene>
<evidence type="ECO:0000256" key="3">
    <source>
        <dbReference type="ARBA" id="ARBA00023125"/>
    </source>
</evidence>
<keyword evidence="2" id="KW-0694">RNA-binding</keyword>
<feature type="compositionally biased region" description="Basic and acidic residues" evidence="4">
    <location>
        <begin position="113"/>
        <end position="128"/>
    </location>
</feature>
<dbReference type="SUPFAM" id="SSF55174">
    <property type="entry name" value="Alpha-L RNA-binding motif"/>
    <property type="match status" value="1"/>
</dbReference>
<feature type="domain" description="RNA-binding S4" evidence="5">
    <location>
        <begin position="11"/>
        <end position="74"/>
    </location>
</feature>
<evidence type="ECO:0000256" key="4">
    <source>
        <dbReference type="SAM" id="MobiDB-lite"/>
    </source>
</evidence>
<dbReference type="Gene3D" id="3.10.290.10">
    <property type="entry name" value="RNA-binding S4 domain"/>
    <property type="match status" value="1"/>
</dbReference>
<evidence type="ECO:0000259" key="5">
    <source>
        <dbReference type="SMART" id="SM00363"/>
    </source>
</evidence>
<proteinExistence type="inferred from homology"/>
<protein>
    <submittedName>
        <fullName evidence="6">Heat shock protein 15</fullName>
    </submittedName>
</protein>
<keyword evidence="6" id="KW-0346">Stress response</keyword>
<dbReference type="GO" id="GO:0034605">
    <property type="term" value="P:cellular response to heat"/>
    <property type="evidence" value="ECO:0007669"/>
    <property type="project" value="InterPro"/>
</dbReference>
<dbReference type="EMBL" id="MN079085">
    <property type="protein sequence ID" value="QEA04522.1"/>
    <property type="molecule type" value="Genomic_DNA"/>
</dbReference>
<dbReference type="PIRSF" id="PIRSF016821">
    <property type="entry name" value="HSP15"/>
    <property type="match status" value="1"/>
</dbReference>
<dbReference type="InterPro" id="IPR025708">
    <property type="entry name" value="HSP15"/>
</dbReference>
<name>A0A5B8RAU4_9ZZZZ</name>
<sequence length="134" mass="14925">MTDGSRNADGVRLDKWLWAARFFKTRRLAAEAVKGGKVEVDGVRAKPARDVRVGQRLAITKGPVTFEVTVDDLSDKRGPATEAQTLYTETGESIERREAVRVERRAVAAATPRPDHRPDRRNRRELAAFKRGGG</sequence>
<dbReference type="GO" id="GO:0003677">
    <property type="term" value="F:DNA binding"/>
    <property type="evidence" value="ECO:0007669"/>
    <property type="project" value="UniProtKB-KW"/>
</dbReference>
<feature type="region of interest" description="Disordered" evidence="4">
    <location>
        <begin position="105"/>
        <end position="134"/>
    </location>
</feature>
<dbReference type="InterPro" id="IPR036986">
    <property type="entry name" value="S4_RNA-bd_sf"/>
</dbReference>
<dbReference type="InterPro" id="IPR002942">
    <property type="entry name" value="S4_RNA-bd"/>
</dbReference>
<dbReference type="PROSITE" id="PS50889">
    <property type="entry name" value="S4"/>
    <property type="match status" value="1"/>
</dbReference>
<organism evidence="6">
    <name type="scientific">uncultured organism</name>
    <dbReference type="NCBI Taxonomy" id="155900"/>
    <lineage>
        <taxon>unclassified sequences</taxon>
        <taxon>environmental samples</taxon>
    </lineage>
</organism>
<accession>A0A5B8RAU4</accession>
<dbReference type="Pfam" id="PF01479">
    <property type="entry name" value="S4"/>
    <property type="match status" value="1"/>
</dbReference>
<dbReference type="CDD" id="cd00165">
    <property type="entry name" value="S4"/>
    <property type="match status" value="1"/>
</dbReference>
<dbReference type="GO" id="GO:0003727">
    <property type="term" value="F:single-stranded RNA binding"/>
    <property type="evidence" value="ECO:0007669"/>
    <property type="project" value="InterPro"/>
</dbReference>
<evidence type="ECO:0000256" key="2">
    <source>
        <dbReference type="ARBA" id="ARBA00022884"/>
    </source>
</evidence>
<dbReference type="AlphaFoldDB" id="A0A5B8RAU4"/>
<evidence type="ECO:0000256" key="1">
    <source>
        <dbReference type="ARBA" id="ARBA00008396"/>
    </source>
</evidence>
<comment type="similarity">
    <text evidence="1">Belongs to the HSP15 family.</text>
</comment>
<keyword evidence="3" id="KW-0238">DNA-binding</keyword>
<dbReference type="GO" id="GO:0043023">
    <property type="term" value="F:ribosomal large subunit binding"/>
    <property type="evidence" value="ECO:0007669"/>
    <property type="project" value="InterPro"/>
</dbReference>
<reference evidence="6" key="1">
    <citation type="submission" date="2019-06" db="EMBL/GenBank/DDBJ databases">
        <authorList>
            <person name="Murdoch R.W."/>
            <person name="Fathepure B."/>
        </authorList>
    </citation>
    <scope>NUCLEOTIDE SEQUENCE</scope>
</reference>
<dbReference type="SMART" id="SM00363">
    <property type="entry name" value="S4"/>
    <property type="match status" value="1"/>
</dbReference>